<dbReference type="Proteomes" id="UP000654075">
    <property type="component" value="Unassembled WGS sequence"/>
</dbReference>
<reference evidence="1" key="1">
    <citation type="submission" date="2021-02" db="EMBL/GenBank/DDBJ databases">
        <authorList>
            <person name="Dougan E. K."/>
            <person name="Rhodes N."/>
            <person name="Thang M."/>
            <person name="Chan C."/>
        </authorList>
    </citation>
    <scope>NUCLEOTIDE SEQUENCE</scope>
</reference>
<keyword evidence="2" id="KW-1185">Reference proteome</keyword>
<gene>
    <name evidence="1" type="ORF">PGLA1383_LOCUS35879</name>
</gene>
<accession>A0A813FW34</accession>
<dbReference type="AlphaFoldDB" id="A0A813FW34"/>
<dbReference type="InterPro" id="IPR036691">
    <property type="entry name" value="Endo/exonu/phosph_ase_sf"/>
</dbReference>
<evidence type="ECO:0000313" key="1">
    <source>
        <dbReference type="EMBL" id="CAE8618244.1"/>
    </source>
</evidence>
<dbReference type="SUPFAM" id="SSF56219">
    <property type="entry name" value="DNase I-like"/>
    <property type="match status" value="1"/>
</dbReference>
<organism evidence="1 2">
    <name type="scientific">Polarella glacialis</name>
    <name type="common">Dinoflagellate</name>
    <dbReference type="NCBI Taxonomy" id="89957"/>
    <lineage>
        <taxon>Eukaryota</taxon>
        <taxon>Sar</taxon>
        <taxon>Alveolata</taxon>
        <taxon>Dinophyceae</taxon>
        <taxon>Suessiales</taxon>
        <taxon>Suessiaceae</taxon>
        <taxon>Polarella</taxon>
    </lineage>
</organism>
<name>A0A813FW34_POLGL</name>
<dbReference type="Gene3D" id="3.60.10.10">
    <property type="entry name" value="Endonuclease/exonuclease/phosphatase"/>
    <property type="match status" value="1"/>
</dbReference>
<proteinExistence type="predicted"/>
<evidence type="ECO:0000313" key="2">
    <source>
        <dbReference type="Proteomes" id="UP000654075"/>
    </source>
</evidence>
<comment type="caution">
    <text evidence="1">The sequence shown here is derived from an EMBL/GenBank/DDBJ whole genome shotgun (WGS) entry which is preliminary data.</text>
</comment>
<dbReference type="EMBL" id="CAJNNV010026458">
    <property type="protein sequence ID" value="CAE8618244.1"/>
    <property type="molecule type" value="Genomic_DNA"/>
</dbReference>
<protein>
    <recommendedName>
        <fullName evidence="3">Reverse transcriptase domain-containing protein</fullName>
    </recommendedName>
</protein>
<sequence length="948" mass="107735">MHEVLARIGSDIICLESTGAKWGGFMLRKDGQGCFVKNIGKYWVINWPCVPSNPWANHTWGVAIAIKRQVLPKSSLAAIYTPDESIQGRAGCIRLQLRSGPDFFISVAYLPPGGAMAHGQQASMIWNWLETTFAKQPLRTLPIFGMDANAGIGNQEMRTPDRLLQVGNFGRSNMNRAGREMRGFMQRTSLSAINTLFRHSAGNTWYNTRGHTSRIDFILSIPYAAQETVEICVDRRLGFLLQNAAAQLADHCPVTWKFTHPCPLPGHRDSQRWSRELVSYICGQPKLINGIYQTLDDWANHSTTTEAIDQAFQEGDVDTLWSLANEGASAVIGNYAPLQFAFQFPAESFEISQLLAQRWAQKQTLFSLASATPQIGAAIRKQERILKRQRIRIIEARKRWWNERQDNLAFEITQAADKHCWRQIWSGVRKISQSLLGPRGRVYHRVPSYFPTIEEWLQTMQLPGPTGGCHSKTIWQGDTDELNSFLKMGQMALSPTDKTVLQTTALDYTAPTEADAIARGQQDYVDLKAQLARRTNGFAIPQWSIPKDFWRLLLNGPWCSSELQQQQQPTHYQQLLQQLCILIRKTGWLPLQWLLSYGCGVPKYNDKPGALGYRLLHLLDPVSKAWDAALWRRRPFRLGQTAYGFIQGRRREEANMLVRIMAHRLSQAGYLVIAALFDVANAFPSLAWPYLEQHSYKAIPNSDLHFLLSRHRQSLTFLTDAQQHAGVFRAMTGTRQGDTSAAQEFAKTFYSAIRDWCKSRYTVLDRLRFVARDPWTRTPVCLNSVLFADDLLKLIAVPRGSSPAQQLDSTIESLQQALHSLKLDLNMGKLQLMAFKQGPRENRRWNAFQDAVKAKTYCKANTTQTKHLGCTLTSFSSDKDYGSKVEVTQRIKAANHIWNTFWKYWTRSDVPLRYRVLVYRATCFNTLTSGLISVVLTKHKKNDLNTGI</sequence>
<evidence type="ECO:0008006" key="3">
    <source>
        <dbReference type="Google" id="ProtNLM"/>
    </source>
</evidence>